<organism evidence="1 2">
    <name type="scientific">Smallanthus sonchifolius</name>
    <dbReference type="NCBI Taxonomy" id="185202"/>
    <lineage>
        <taxon>Eukaryota</taxon>
        <taxon>Viridiplantae</taxon>
        <taxon>Streptophyta</taxon>
        <taxon>Embryophyta</taxon>
        <taxon>Tracheophyta</taxon>
        <taxon>Spermatophyta</taxon>
        <taxon>Magnoliopsida</taxon>
        <taxon>eudicotyledons</taxon>
        <taxon>Gunneridae</taxon>
        <taxon>Pentapetalae</taxon>
        <taxon>asterids</taxon>
        <taxon>campanulids</taxon>
        <taxon>Asterales</taxon>
        <taxon>Asteraceae</taxon>
        <taxon>Asteroideae</taxon>
        <taxon>Heliantheae alliance</taxon>
        <taxon>Millerieae</taxon>
        <taxon>Smallanthus</taxon>
    </lineage>
</organism>
<evidence type="ECO:0000313" key="2">
    <source>
        <dbReference type="Proteomes" id="UP001056120"/>
    </source>
</evidence>
<comment type="caution">
    <text evidence="1">The sequence shown here is derived from an EMBL/GenBank/DDBJ whole genome shotgun (WGS) entry which is preliminary data.</text>
</comment>
<protein>
    <submittedName>
        <fullName evidence="1">Uncharacterized protein</fullName>
    </submittedName>
</protein>
<dbReference type="EMBL" id="CM042018">
    <property type="protein sequence ID" value="KAI3827976.1"/>
    <property type="molecule type" value="Genomic_DNA"/>
</dbReference>
<sequence length="142" mass="15266">MLVALRMSRHWDKKGYRPSYRHVNGGGGDGEPKSELNPKMIIDLSDEPEASRQRIKTVANKEVEAHRDQKSGNGGGKGKQVVKPLLDVVLGKKVAKGVGEKEKVTGLGPSQEASKDNLVDSSSKPARDETGGGTFRAASEMQ</sequence>
<keyword evidence="2" id="KW-1185">Reference proteome</keyword>
<name>A0ACB9K6S9_9ASTR</name>
<dbReference type="Proteomes" id="UP001056120">
    <property type="component" value="Linkage Group LG01"/>
</dbReference>
<proteinExistence type="predicted"/>
<reference evidence="1 2" key="2">
    <citation type="journal article" date="2022" name="Mol. Ecol. Resour.">
        <title>The genomes of chicory, endive, great burdock and yacon provide insights into Asteraceae paleo-polyploidization history and plant inulin production.</title>
        <authorList>
            <person name="Fan W."/>
            <person name="Wang S."/>
            <person name="Wang H."/>
            <person name="Wang A."/>
            <person name="Jiang F."/>
            <person name="Liu H."/>
            <person name="Zhao H."/>
            <person name="Xu D."/>
            <person name="Zhang Y."/>
        </authorList>
    </citation>
    <scope>NUCLEOTIDE SEQUENCE [LARGE SCALE GENOMIC DNA]</scope>
    <source>
        <strain evidence="2">cv. Yunnan</strain>
        <tissue evidence="1">Leaves</tissue>
    </source>
</reference>
<evidence type="ECO:0000313" key="1">
    <source>
        <dbReference type="EMBL" id="KAI3827976.1"/>
    </source>
</evidence>
<accession>A0ACB9K6S9</accession>
<gene>
    <name evidence="1" type="ORF">L1987_02065</name>
</gene>
<reference evidence="2" key="1">
    <citation type="journal article" date="2022" name="Mol. Ecol. Resour.">
        <title>The genomes of chicory, endive, great burdock and yacon provide insights into Asteraceae palaeo-polyploidization history and plant inulin production.</title>
        <authorList>
            <person name="Fan W."/>
            <person name="Wang S."/>
            <person name="Wang H."/>
            <person name="Wang A."/>
            <person name="Jiang F."/>
            <person name="Liu H."/>
            <person name="Zhao H."/>
            <person name="Xu D."/>
            <person name="Zhang Y."/>
        </authorList>
    </citation>
    <scope>NUCLEOTIDE SEQUENCE [LARGE SCALE GENOMIC DNA]</scope>
    <source>
        <strain evidence="2">cv. Yunnan</strain>
    </source>
</reference>